<protein>
    <submittedName>
        <fullName evidence="9">FecCD family ABC transporter permease</fullName>
    </submittedName>
</protein>
<gene>
    <name evidence="9" type="ORF">AB3N04_10370</name>
</gene>
<feature type="transmembrane region" description="Helical" evidence="8">
    <location>
        <begin position="65"/>
        <end position="82"/>
    </location>
</feature>
<dbReference type="PANTHER" id="PTHR30472:SF64">
    <property type="entry name" value="IRON(3+)-HYDROXAMATE IMPORT SYSTEM PERMEASE PROTEIN FHUG"/>
    <property type="match status" value="1"/>
</dbReference>
<dbReference type="AlphaFoldDB" id="A0AB39BXF5"/>
<keyword evidence="6 8" id="KW-1133">Transmembrane helix</keyword>
<feature type="transmembrane region" description="Helical" evidence="8">
    <location>
        <begin position="285"/>
        <end position="303"/>
    </location>
</feature>
<accession>A0AB39BXF5</accession>
<comment type="subcellular location">
    <subcellularLocation>
        <location evidence="1">Cell membrane</location>
        <topology evidence="1">Multi-pass membrane protein</topology>
    </subcellularLocation>
</comment>
<dbReference type="InterPro" id="IPR037294">
    <property type="entry name" value="ABC_BtuC-like"/>
</dbReference>
<organism evidence="9">
    <name type="scientific">Alkalihalophilus sp. As8PL</name>
    <dbReference type="NCBI Taxonomy" id="3237103"/>
    <lineage>
        <taxon>Bacteria</taxon>
        <taxon>Bacillati</taxon>
        <taxon>Bacillota</taxon>
        <taxon>Bacilli</taxon>
        <taxon>Bacillales</taxon>
        <taxon>Bacillaceae</taxon>
        <taxon>Alkalihalophilus</taxon>
    </lineage>
</organism>
<evidence type="ECO:0000256" key="6">
    <source>
        <dbReference type="ARBA" id="ARBA00022989"/>
    </source>
</evidence>
<dbReference type="InterPro" id="IPR000522">
    <property type="entry name" value="ABC_transptr_permease_BtuC"/>
</dbReference>
<feature type="transmembrane region" description="Helical" evidence="8">
    <location>
        <begin position="94"/>
        <end position="114"/>
    </location>
</feature>
<dbReference type="RefSeq" id="WP_368505924.1">
    <property type="nucleotide sequence ID" value="NZ_CP162551.1"/>
</dbReference>
<evidence type="ECO:0000256" key="1">
    <source>
        <dbReference type="ARBA" id="ARBA00004651"/>
    </source>
</evidence>
<keyword evidence="4" id="KW-1003">Cell membrane</keyword>
<dbReference type="GO" id="GO:0005886">
    <property type="term" value="C:plasma membrane"/>
    <property type="evidence" value="ECO:0007669"/>
    <property type="project" value="UniProtKB-SubCell"/>
</dbReference>
<feature type="transmembrane region" description="Helical" evidence="8">
    <location>
        <begin position="247"/>
        <end position="273"/>
    </location>
</feature>
<dbReference type="PANTHER" id="PTHR30472">
    <property type="entry name" value="FERRIC ENTEROBACTIN TRANSPORT SYSTEM PERMEASE PROTEIN"/>
    <property type="match status" value="1"/>
</dbReference>
<dbReference type="FunFam" id="1.10.3470.10:FF:000001">
    <property type="entry name" value="Vitamin B12 ABC transporter permease BtuC"/>
    <property type="match status" value="1"/>
</dbReference>
<dbReference type="Pfam" id="PF01032">
    <property type="entry name" value="FecCD"/>
    <property type="match status" value="1"/>
</dbReference>
<dbReference type="EMBL" id="CP162551">
    <property type="protein sequence ID" value="XDI38665.1"/>
    <property type="molecule type" value="Genomic_DNA"/>
</dbReference>
<feature type="transmembrane region" description="Helical" evidence="8">
    <location>
        <begin position="315"/>
        <end position="335"/>
    </location>
</feature>
<keyword evidence="3" id="KW-0813">Transport</keyword>
<name>A0AB39BXF5_9BACI</name>
<keyword evidence="7 8" id="KW-0472">Membrane</keyword>
<evidence type="ECO:0000256" key="5">
    <source>
        <dbReference type="ARBA" id="ARBA00022692"/>
    </source>
</evidence>
<dbReference type="Gene3D" id="1.10.3470.10">
    <property type="entry name" value="ABC transporter involved in vitamin B12 uptake, BtuC"/>
    <property type="match status" value="1"/>
</dbReference>
<feature type="transmembrane region" description="Helical" evidence="8">
    <location>
        <begin position="199"/>
        <end position="219"/>
    </location>
</feature>
<dbReference type="SUPFAM" id="SSF81345">
    <property type="entry name" value="ABC transporter involved in vitamin B12 uptake, BtuC"/>
    <property type="match status" value="1"/>
</dbReference>
<evidence type="ECO:0000256" key="3">
    <source>
        <dbReference type="ARBA" id="ARBA00022448"/>
    </source>
</evidence>
<feature type="transmembrane region" description="Helical" evidence="8">
    <location>
        <begin position="126"/>
        <end position="145"/>
    </location>
</feature>
<sequence>MEWIAAFKESKKPLLVILLFILGTFIFSLQTGVLPISISEIGTTLRGEGTPQHELILFQLRLPRMIIALLIGAGLAVSGAILQGLSRNSLADPGILGINAGAGLAVVLCIFLFKGNEALGIFQSPFMLPLFAFCGALTVAILIYTFSWKDGVDPGRLLLIGIGFNALCGALLIIVQLKMDPRDFQEATIWLTGSIWGTQWRYVYALLPWIVVLLPFAFFKAKTLNLLQISDPIPYSLGMNVEFERRLLLSLAAALAGACVAVGGGISFLGLLAPHIARRLTGPNYYSLLPASALIGMLILLLADMIGKNILAPADIPIGIVISIVGAPYLIYMLLNRRGSGFKT</sequence>
<evidence type="ECO:0000313" key="9">
    <source>
        <dbReference type="EMBL" id="XDI38665.1"/>
    </source>
</evidence>
<dbReference type="GO" id="GO:0022857">
    <property type="term" value="F:transmembrane transporter activity"/>
    <property type="evidence" value="ECO:0007669"/>
    <property type="project" value="InterPro"/>
</dbReference>
<evidence type="ECO:0000256" key="8">
    <source>
        <dbReference type="SAM" id="Phobius"/>
    </source>
</evidence>
<evidence type="ECO:0000256" key="4">
    <source>
        <dbReference type="ARBA" id="ARBA00022475"/>
    </source>
</evidence>
<dbReference type="GO" id="GO:0033214">
    <property type="term" value="P:siderophore-iron import into cell"/>
    <property type="evidence" value="ECO:0007669"/>
    <property type="project" value="TreeGrafter"/>
</dbReference>
<keyword evidence="5 8" id="KW-0812">Transmembrane</keyword>
<evidence type="ECO:0000256" key="2">
    <source>
        <dbReference type="ARBA" id="ARBA00007935"/>
    </source>
</evidence>
<proteinExistence type="inferred from homology"/>
<dbReference type="CDD" id="cd06550">
    <property type="entry name" value="TM_ABC_iron-siderophores_like"/>
    <property type="match status" value="1"/>
</dbReference>
<comment type="similarity">
    <text evidence="2">Belongs to the binding-protein-dependent transport system permease family. FecCD subfamily.</text>
</comment>
<feature type="transmembrane region" description="Helical" evidence="8">
    <location>
        <begin position="157"/>
        <end position="179"/>
    </location>
</feature>
<evidence type="ECO:0000256" key="7">
    <source>
        <dbReference type="ARBA" id="ARBA00023136"/>
    </source>
</evidence>
<reference evidence="9" key="1">
    <citation type="submission" date="2024-07" db="EMBL/GenBank/DDBJ databases">
        <title>Identification and characteristics of an arsenic-resistant bacterial isolate, which belongs to a novel species.</title>
        <authorList>
            <person name="Juszczyk A."/>
            <person name="Kowalczyk A."/>
            <person name="Was K."/>
            <person name="Kosowicz W."/>
            <person name="Budzyn A."/>
            <person name="Latowski D."/>
        </authorList>
    </citation>
    <scope>NUCLEOTIDE SEQUENCE</scope>
    <source>
        <strain evidence="9">As8PL</strain>
    </source>
</reference>
<feature type="transmembrane region" description="Helical" evidence="8">
    <location>
        <begin position="14"/>
        <end position="38"/>
    </location>
</feature>